<gene>
    <name evidence="5" type="primary">BCL2L12</name>
</gene>
<feature type="compositionally biased region" description="Polar residues" evidence="4">
    <location>
        <begin position="16"/>
        <end position="45"/>
    </location>
</feature>
<reference evidence="5" key="2">
    <citation type="submission" date="2025-08" db="UniProtKB">
        <authorList>
            <consortium name="Ensembl"/>
        </authorList>
    </citation>
    <scope>IDENTIFICATION</scope>
</reference>
<evidence type="ECO:0000256" key="1">
    <source>
        <dbReference type="ARBA" id="ARBA00009458"/>
    </source>
</evidence>
<evidence type="ECO:0000256" key="4">
    <source>
        <dbReference type="SAM" id="MobiDB-lite"/>
    </source>
</evidence>
<dbReference type="Proteomes" id="UP000002254">
    <property type="component" value="Chromosome 1"/>
</dbReference>
<dbReference type="InterPro" id="IPR036834">
    <property type="entry name" value="Bcl-2-like_sf"/>
</dbReference>
<dbReference type="SUPFAM" id="SSF56854">
    <property type="entry name" value="Bcl-2 inhibitors of programmed cell death"/>
    <property type="match status" value="1"/>
</dbReference>
<sequence>MPFIGLPAKGMLGTPHANQMGIQRSAPPTTGLTPTRPSAQARESCTNKSLLKFGEGEGVGGFPAPGPATSDFYALVAQRLEQLVQEQLRSPPSPELQGPPLTEKEALLRKLVALLEEEAEVINQKLASDPALRGKLARLSAGSFARLVELFSSREDSPLPSRPRPSLPCPGPPPPSPEPLARLALAMELSRRVAGLGGTLAGLSVEHVHSFGPWIQAHGGWEGILAISPVDLNLPLD</sequence>
<dbReference type="Ensembl" id="ENSCAFT00000109535.1">
    <property type="protein sequence ID" value="ENSCAFP00000074785.1"/>
    <property type="gene ID" value="ENSCAFG00000053130.1"/>
</dbReference>
<evidence type="ECO:0000256" key="2">
    <source>
        <dbReference type="ARBA" id="ARBA00022553"/>
    </source>
</evidence>
<organism evidence="5 6">
    <name type="scientific">Canis lupus familiaris</name>
    <name type="common">Dog</name>
    <name type="synonym">Canis familiaris</name>
    <dbReference type="NCBI Taxonomy" id="9615"/>
    <lineage>
        <taxon>Eukaryota</taxon>
        <taxon>Metazoa</taxon>
        <taxon>Chordata</taxon>
        <taxon>Craniata</taxon>
        <taxon>Vertebrata</taxon>
        <taxon>Euteleostomi</taxon>
        <taxon>Mammalia</taxon>
        <taxon>Eutheria</taxon>
        <taxon>Laurasiatheria</taxon>
        <taxon>Carnivora</taxon>
        <taxon>Caniformia</taxon>
        <taxon>Canidae</taxon>
        <taxon>Canis</taxon>
    </lineage>
</organism>
<evidence type="ECO:0000313" key="5">
    <source>
        <dbReference type="Ensembl" id="ENSCAFP00000074785.1"/>
    </source>
</evidence>
<keyword evidence="2" id="KW-0597">Phosphoprotein</keyword>
<comment type="similarity">
    <text evidence="1">Belongs to the Bcl-2 family.</text>
</comment>
<dbReference type="PANTHER" id="PTHR14965">
    <property type="entry name" value="SI:CH73-248E21.1"/>
    <property type="match status" value="1"/>
</dbReference>
<dbReference type="OrthoDB" id="9948760at2759"/>
<dbReference type="AlphaFoldDB" id="A0A8P0TUK5"/>
<name>A0A8P0TUK5_CANLF</name>
<feature type="region of interest" description="Disordered" evidence="4">
    <location>
        <begin position="15"/>
        <end position="45"/>
    </location>
</feature>
<dbReference type="GO" id="GO:0006915">
    <property type="term" value="P:apoptotic process"/>
    <property type="evidence" value="ECO:0007669"/>
    <property type="project" value="UniProtKB-KW"/>
</dbReference>
<keyword evidence="3" id="KW-0053">Apoptosis</keyword>
<feature type="region of interest" description="Disordered" evidence="4">
    <location>
        <begin position="155"/>
        <end position="178"/>
    </location>
</feature>
<feature type="compositionally biased region" description="Pro residues" evidence="4">
    <location>
        <begin position="160"/>
        <end position="178"/>
    </location>
</feature>
<evidence type="ECO:0000313" key="6">
    <source>
        <dbReference type="Proteomes" id="UP000002254"/>
    </source>
</evidence>
<proteinExistence type="inferred from homology"/>
<dbReference type="PANTHER" id="PTHR14965:SF2">
    <property type="entry name" value="BCL-2-LIKE PROTEIN 12"/>
    <property type="match status" value="1"/>
</dbReference>
<reference evidence="5 6" key="1">
    <citation type="journal article" date="2005" name="Nature">
        <title>Genome sequence, comparative analysis and haplotype structure of the domestic dog.</title>
        <authorList>
            <consortium name="Broad Sequencing Platform"/>
            <person name="Lindblad-Toh K."/>
            <person name="Wade C.M."/>
            <person name="Mikkelsen T.S."/>
            <person name="Karlsson E.K."/>
            <person name="Jaffe D.B."/>
            <person name="Kamal M."/>
            <person name="Clamp M."/>
            <person name="Chang J.L."/>
            <person name="Kulbokas E.J. III"/>
            <person name="Zody M.C."/>
            <person name="Mauceli E."/>
            <person name="Xie X."/>
            <person name="Breen M."/>
            <person name="Wayne R.K."/>
            <person name="Ostrander E.A."/>
            <person name="Ponting C.P."/>
            <person name="Galibert F."/>
            <person name="Smith D.R."/>
            <person name="DeJong P.J."/>
            <person name="Kirkness E."/>
            <person name="Alvarez P."/>
            <person name="Biagi T."/>
            <person name="Brockman W."/>
            <person name="Butler J."/>
            <person name="Chin C.W."/>
            <person name="Cook A."/>
            <person name="Cuff J."/>
            <person name="Daly M.J."/>
            <person name="DeCaprio D."/>
            <person name="Gnerre S."/>
            <person name="Grabherr M."/>
            <person name="Kellis M."/>
            <person name="Kleber M."/>
            <person name="Bardeleben C."/>
            <person name="Goodstadt L."/>
            <person name="Heger A."/>
            <person name="Hitte C."/>
            <person name="Kim L."/>
            <person name="Koepfli K.P."/>
            <person name="Parker H.G."/>
            <person name="Pollinger J.P."/>
            <person name="Searle S.M."/>
            <person name="Sutter N.B."/>
            <person name="Thomas R."/>
            <person name="Webber C."/>
            <person name="Baldwin J."/>
            <person name="Abebe A."/>
            <person name="Abouelleil A."/>
            <person name="Aftuck L."/>
            <person name="Ait-Zahra M."/>
            <person name="Aldredge T."/>
            <person name="Allen N."/>
            <person name="An P."/>
            <person name="Anderson S."/>
            <person name="Antoine C."/>
            <person name="Arachchi H."/>
            <person name="Aslam A."/>
            <person name="Ayotte L."/>
            <person name="Bachantsang P."/>
            <person name="Barry A."/>
            <person name="Bayul T."/>
            <person name="Benamara M."/>
            <person name="Berlin A."/>
            <person name="Bessette D."/>
            <person name="Blitshteyn B."/>
            <person name="Bloom T."/>
            <person name="Blye J."/>
            <person name="Boguslavskiy L."/>
            <person name="Bonnet C."/>
            <person name="Boukhgalter B."/>
            <person name="Brown A."/>
            <person name="Cahill P."/>
            <person name="Calixte N."/>
            <person name="Camarata J."/>
            <person name="Cheshatsang Y."/>
            <person name="Chu J."/>
            <person name="Citroen M."/>
            <person name="Collymore A."/>
            <person name="Cooke P."/>
            <person name="Dawoe T."/>
            <person name="Daza R."/>
            <person name="Decktor K."/>
            <person name="DeGray S."/>
            <person name="Dhargay N."/>
            <person name="Dooley K."/>
            <person name="Dooley K."/>
            <person name="Dorje P."/>
            <person name="Dorjee K."/>
            <person name="Dorris L."/>
            <person name="Duffey N."/>
            <person name="Dupes A."/>
            <person name="Egbiremolen O."/>
            <person name="Elong R."/>
            <person name="Falk J."/>
            <person name="Farina A."/>
            <person name="Faro S."/>
            <person name="Ferguson D."/>
            <person name="Ferreira P."/>
            <person name="Fisher S."/>
            <person name="FitzGerald M."/>
            <person name="Foley K."/>
            <person name="Foley C."/>
            <person name="Franke A."/>
            <person name="Friedrich D."/>
            <person name="Gage D."/>
            <person name="Garber M."/>
            <person name="Gearin G."/>
            <person name="Giannoukos G."/>
            <person name="Goode T."/>
            <person name="Goyette A."/>
            <person name="Graham J."/>
            <person name="Grandbois E."/>
            <person name="Gyaltsen K."/>
            <person name="Hafez N."/>
            <person name="Hagopian D."/>
            <person name="Hagos B."/>
            <person name="Hall J."/>
            <person name="Healy C."/>
            <person name="Hegarty R."/>
            <person name="Honan T."/>
            <person name="Horn A."/>
            <person name="Houde N."/>
            <person name="Hughes L."/>
            <person name="Hunnicutt L."/>
            <person name="Husby M."/>
            <person name="Jester B."/>
            <person name="Jones C."/>
            <person name="Kamat A."/>
            <person name="Kanga B."/>
            <person name="Kells C."/>
            <person name="Khazanovich D."/>
            <person name="Kieu A.C."/>
            <person name="Kisner P."/>
            <person name="Kumar M."/>
            <person name="Lance K."/>
            <person name="Landers T."/>
            <person name="Lara M."/>
            <person name="Lee W."/>
            <person name="Leger J.P."/>
            <person name="Lennon N."/>
            <person name="Leuper L."/>
            <person name="LeVine S."/>
            <person name="Liu J."/>
            <person name="Liu X."/>
            <person name="Lokyitsang Y."/>
            <person name="Lokyitsang T."/>
            <person name="Lui A."/>
            <person name="Macdonald J."/>
            <person name="Major J."/>
            <person name="Marabella R."/>
            <person name="Maru K."/>
            <person name="Matthews C."/>
            <person name="McDonough S."/>
            <person name="Mehta T."/>
            <person name="Meldrim J."/>
            <person name="Melnikov A."/>
            <person name="Meneus L."/>
            <person name="Mihalev A."/>
            <person name="Mihova T."/>
            <person name="Miller K."/>
            <person name="Mittelman R."/>
            <person name="Mlenga V."/>
            <person name="Mulrain L."/>
            <person name="Munson G."/>
            <person name="Navidi A."/>
            <person name="Naylor J."/>
            <person name="Nguyen T."/>
            <person name="Nguyen N."/>
            <person name="Nguyen C."/>
            <person name="Nguyen T."/>
            <person name="Nicol R."/>
            <person name="Norbu N."/>
            <person name="Norbu C."/>
            <person name="Novod N."/>
            <person name="Nyima T."/>
            <person name="Olandt P."/>
            <person name="O'Neill B."/>
            <person name="O'Neill K."/>
            <person name="Osman S."/>
            <person name="Oyono L."/>
            <person name="Patti C."/>
            <person name="Perrin D."/>
            <person name="Phunkhang P."/>
            <person name="Pierre F."/>
            <person name="Priest M."/>
            <person name="Rachupka A."/>
            <person name="Raghuraman S."/>
            <person name="Rameau R."/>
            <person name="Ray V."/>
            <person name="Raymond C."/>
            <person name="Rege F."/>
            <person name="Rise C."/>
            <person name="Rogers J."/>
            <person name="Rogov P."/>
            <person name="Sahalie J."/>
            <person name="Settipalli S."/>
            <person name="Sharpe T."/>
            <person name="Shea T."/>
            <person name="Sheehan M."/>
            <person name="Sherpa N."/>
            <person name="Shi J."/>
            <person name="Shih D."/>
            <person name="Sloan J."/>
            <person name="Smith C."/>
            <person name="Sparrow T."/>
            <person name="Stalker J."/>
            <person name="Stange-Thomann N."/>
            <person name="Stavropoulos S."/>
            <person name="Stone C."/>
            <person name="Stone S."/>
            <person name="Sykes S."/>
            <person name="Tchuinga P."/>
            <person name="Tenzing P."/>
            <person name="Tesfaye S."/>
            <person name="Thoulutsang D."/>
            <person name="Thoulutsang Y."/>
            <person name="Topham K."/>
            <person name="Topping I."/>
            <person name="Tsamla T."/>
            <person name="Vassiliev H."/>
            <person name="Venkataraman V."/>
            <person name="Vo A."/>
            <person name="Wangchuk T."/>
            <person name="Wangdi T."/>
            <person name="Weiand M."/>
            <person name="Wilkinson J."/>
            <person name="Wilson A."/>
            <person name="Yadav S."/>
            <person name="Yang S."/>
            <person name="Yang X."/>
            <person name="Young G."/>
            <person name="Yu Q."/>
            <person name="Zainoun J."/>
            <person name="Zembek L."/>
            <person name="Zimmer A."/>
            <person name="Lander E.S."/>
        </authorList>
    </citation>
    <scope>NUCLEOTIDE SEQUENCE [LARGE SCALE GENOMIC DNA]</scope>
    <source>
        <strain evidence="5">Boxer</strain>
    </source>
</reference>
<evidence type="ECO:0000256" key="3">
    <source>
        <dbReference type="ARBA" id="ARBA00022703"/>
    </source>
</evidence>
<protein>
    <submittedName>
        <fullName evidence="5">BCL2 like 12</fullName>
    </submittedName>
</protein>
<dbReference type="GO" id="GO:0042981">
    <property type="term" value="P:regulation of apoptotic process"/>
    <property type="evidence" value="ECO:0007669"/>
    <property type="project" value="InterPro"/>
</dbReference>
<accession>A0A8P0TUK5</accession>